<dbReference type="GO" id="GO:0003824">
    <property type="term" value="F:catalytic activity"/>
    <property type="evidence" value="ECO:0007669"/>
    <property type="project" value="InterPro"/>
</dbReference>
<dbReference type="Proteomes" id="UP000256388">
    <property type="component" value="Unassembled WGS sequence"/>
</dbReference>
<dbReference type="CDD" id="cd00886">
    <property type="entry name" value="MogA_MoaB"/>
    <property type="match status" value="1"/>
</dbReference>
<dbReference type="InterPro" id="IPR005302">
    <property type="entry name" value="MoCF_Sase_C"/>
</dbReference>
<dbReference type="GO" id="GO:0030151">
    <property type="term" value="F:molybdenum ion binding"/>
    <property type="evidence" value="ECO:0007669"/>
    <property type="project" value="InterPro"/>
</dbReference>
<evidence type="ECO:0000256" key="2">
    <source>
        <dbReference type="ARBA" id="ARBA00023150"/>
    </source>
</evidence>
<gene>
    <name evidence="4" type="ORF">DFR64_1185</name>
</gene>
<evidence type="ECO:0000313" key="5">
    <source>
        <dbReference type="Proteomes" id="UP000256388"/>
    </source>
</evidence>
<dbReference type="PROSITE" id="PS51340">
    <property type="entry name" value="MOSC"/>
    <property type="match status" value="1"/>
</dbReference>
<dbReference type="NCBIfam" id="TIGR00177">
    <property type="entry name" value="molyb_syn"/>
    <property type="match status" value="1"/>
</dbReference>
<dbReference type="UniPathway" id="UPA00344"/>
<evidence type="ECO:0000313" key="4">
    <source>
        <dbReference type="EMBL" id="REG11307.1"/>
    </source>
</evidence>
<dbReference type="PANTHER" id="PTHR43764:SF1">
    <property type="entry name" value="MOLYBDOPTERIN MOLYBDOTRANSFERASE"/>
    <property type="match status" value="1"/>
</dbReference>
<dbReference type="Gene3D" id="3.40.980.10">
    <property type="entry name" value="MoaB/Mog-like domain"/>
    <property type="match status" value="1"/>
</dbReference>
<comment type="pathway">
    <text evidence="1">Cofactor biosynthesis; molybdopterin biosynthesis.</text>
</comment>
<proteinExistence type="predicted"/>
<dbReference type="InterPro" id="IPR008284">
    <property type="entry name" value="MoCF_biosynth_CS"/>
</dbReference>
<evidence type="ECO:0000256" key="1">
    <source>
        <dbReference type="ARBA" id="ARBA00005046"/>
    </source>
</evidence>
<dbReference type="PROSITE" id="PS01078">
    <property type="entry name" value="MOCF_BIOSYNTHESIS_1"/>
    <property type="match status" value="1"/>
</dbReference>
<dbReference type="SMART" id="SM00852">
    <property type="entry name" value="MoCF_biosynth"/>
    <property type="match status" value="1"/>
</dbReference>
<dbReference type="InterPro" id="IPR051920">
    <property type="entry name" value="MPT_Adenylyltrnsfr/MoaC-Rel"/>
</dbReference>
<name>A0A347ZS47_9CHLR</name>
<dbReference type="Gene3D" id="2.40.33.20">
    <property type="entry name" value="PK beta-barrel domain-like"/>
    <property type="match status" value="1"/>
</dbReference>
<feature type="domain" description="MOSC" evidence="3">
    <location>
        <begin position="18"/>
        <end position="143"/>
    </location>
</feature>
<dbReference type="SUPFAM" id="SSF50800">
    <property type="entry name" value="PK beta-barrel domain-like"/>
    <property type="match status" value="1"/>
</dbReference>
<dbReference type="InterPro" id="IPR001453">
    <property type="entry name" value="MoaB/Mog_dom"/>
</dbReference>
<accession>A0A347ZS47</accession>
<keyword evidence="5" id="KW-1185">Reference proteome</keyword>
<dbReference type="InterPro" id="IPR036425">
    <property type="entry name" value="MoaB/Mog-like_dom_sf"/>
</dbReference>
<dbReference type="InterPro" id="IPR011037">
    <property type="entry name" value="Pyrv_Knase-like_insert_dom_sf"/>
</dbReference>
<sequence length="306" mass="32692">MASVVAINLSPKKGTFKYPVEQAHLLPDFGIEGDAHAGKWHRQVSLLAQESVDKMIAMGVPDLTPGKFAENITTQGIDLLALPVGTRLQVGKVLMEVTQIGKECHQHCQIYHQVGMCVMPTEGIFTRILNEGVIQAGDEIMVIPGIRAAVITVSDKGFSGQREDKSGPALVEALKEHAVVGETLIVPDEQDQIQAALIRLADSGEVDVILTTGGTGMAPRDVTPEATLAVVERVVPGIPEAMRAESLRITPNALLSRAAAGIRKRTLIVNLPGSPKAAVECLQVFLPALPHAVETLRGEAYECGRK</sequence>
<dbReference type="RefSeq" id="WP_116224444.1">
    <property type="nucleotide sequence ID" value="NZ_AP018437.1"/>
</dbReference>
<organism evidence="4 5">
    <name type="scientific">Pelolinea submarina</name>
    <dbReference type="NCBI Taxonomy" id="913107"/>
    <lineage>
        <taxon>Bacteria</taxon>
        <taxon>Bacillati</taxon>
        <taxon>Chloroflexota</taxon>
        <taxon>Anaerolineae</taxon>
        <taxon>Anaerolineales</taxon>
        <taxon>Anaerolineaceae</taxon>
        <taxon>Pelolinea</taxon>
    </lineage>
</organism>
<reference evidence="4 5" key="1">
    <citation type="submission" date="2018-08" db="EMBL/GenBank/DDBJ databases">
        <title>Genomic Encyclopedia of Type Strains, Phase IV (KMG-IV): sequencing the most valuable type-strain genomes for metagenomic binning, comparative biology and taxonomic classification.</title>
        <authorList>
            <person name="Goeker M."/>
        </authorList>
    </citation>
    <scope>NUCLEOTIDE SEQUENCE [LARGE SCALE GENOMIC DNA]</scope>
    <source>
        <strain evidence="4 5">DSM 23923</strain>
    </source>
</reference>
<dbReference type="OrthoDB" id="9789048at2"/>
<dbReference type="GO" id="GO:0006777">
    <property type="term" value="P:Mo-molybdopterin cofactor biosynthetic process"/>
    <property type="evidence" value="ECO:0007669"/>
    <property type="project" value="UniProtKB-KW"/>
</dbReference>
<protein>
    <submittedName>
        <fullName evidence="4">Molybdenum cofactor synthesis domain-containing protein</fullName>
    </submittedName>
</protein>
<dbReference type="Pfam" id="PF03473">
    <property type="entry name" value="MOSC"/>
    <property type="match status" value="1"/>
</dbReference>
<dbReference type="AlphaFoldDB" id="A0A347ZS47"/>
<evidence type="ECO:0000259" key="3">
    <source>
        <dbReference type="PROSITE" id="PS51340"/>
    </source>
</evidence>
<dbReference type="GO" id="GO:0030170">
    <property type="term" value="F:pyridoxal phosphate binding"/>
    <property type="evidence" value="ECO:0007669"/>
    <property type="project" value="InterPro"/>
</dbReference>
<dbReference type="Pfam" id="PF00994">
    <property type="entry name" value="MoCF_biosynth"/>
    <property type="match status" value="1"/>
</dbReference>
<dbReference type="PANTHER" id="PTHR43764">
    <property type="entry name" value="MOLYBDENUM COFACTOR BIOSYNTHESIS"/>
    <property type="match status" value="1"/>
</dbReference>
<dbReference type="EMBL" id="QUMS01000001">
    <property type="protein sequence ID" value="REG11307.1"/>
    <property type="molecule type" value="Genomic_DNA"/>
</dbReference>
<comment type="caution">
    <text evidence="4">The sequence shown here is derived from an EMBL/GenBank/DDBJ whole genome shotgun (WGS) entry which is preliminary data.</text>
</comment>
<keyword evidence="2" id="KW-0501">Molybdenum cofactor biosynthesis</keyword>
<dbReference type="SUPFAM" id="SSF53218">
    <property type="entry name" value="Molybdenum cofactor biosynthesis proteins"/>
    <property type="match status" value="1"/>
</dbReference>